<evidence type="ECO:0000313" key="2">
    <source>
        <dbReference type="EMBL" id="MBE1590554.1"/>
    </source>
</evidence>
<feature type="region of interest" description="Disordered" evidence="1">
    <location>
        <begin position="53"/>
        <end position="115"/>
    </location>
</feature>
<evidence type="ECO:0000313" key="3">
    <source>
        <dbReference type="Proteomes" id="UP000633509"/>
    </source>
</evidence>
<reference evidence="2 3" key="1">
    <citation type="submission" date="2020-10" db="EMBL/GenBank/DDBJ databases">
        <title>Sequencing the genomes of 1000 actinobacteria strains.</title>
        <authorList>
            <person name="Klenk H.-P."/>
        </authorList>
    </citation>
    <scope>NUCLEOTIDE SEQUENCE [LARGE SCALE GENOMIC DNA]</scope>
    <source>
        <strain evidence="2 3">DSM 43173</strain>
    </source>
</reference>
<sequence>MTGSPGACLAALVSASRAVRSRQTSAAGVIGRRAPVVRSSAGASWSLRCSVTSSLSASGSGGTSSRSAATAERASTSPSLASARALRTRATAPATSPRSVSMASATSSCTPRAPRECASTSWSSLAMRVRSSSAMALARSCWACRYWRRWSAKSTVSSTTVPRTTIADRGCSHQSRLPTMSARSVTVTATIAAMLGVMCAANSSNIANTNTVGAGSADPETDAATAEPAASAATATRGNRPSSRTNASQHAMDPPSADHSSGGTRSGSAATSDQARTRLNSSLTRRPVSGSSAARSRTTRPHTSRIA</sequence>
<feature type="compositionally biased region" description="Polar residues" evidence="1">
    <location>
        <begin position="273"/>
        <end position="284"/>
    </location>
</feature>
<feature type="region of interest" description="Disordered" evidence="1">
    <location>
        <begin position="212"/>
        <end position="307"/>
    </location>
</feature>
<feature type="compositionally biased region" description="Basic residues" evidence="1">
    <location>
        <begin position="297"/>
        <end position="307"/>
    </location>
</feature>
<evidence type="ECO:0000256" key="1">
    <source>
        <dbReference type="SAM" id="MobiDB-lite"/>
    </source>
</evidence>
<feature type="compositionally biased region" description="Low complexity" evidence="1">
    <location>
        <begin position="212"/>
        <end position="236"/>
    </location>
</feature>
<protein>
    <submittedName>
        <fullName evidence="2">Uncharacterized protein</fullName>
    </submittedName>
</protein>
<feature type="compositionally biased region" description="Polar residues" evidence="1">
    <location>
        <begin position="101"/>
        <end position="110"/>
    </location>
</feature>
<dbReference type="EMBL" id="JADBEK010000001">
    <property type="protein sequence ID" value="MBE1590554.1"/>
    <property type="molecule type" value="Genomic_DNA"/>
</dbReference>
<accession>A0ABR9MCB9</accession>
<feature type="compositionally biased region" description="Low complexity" evidence="1">
    <location>
        <begin position="53"/>
        <end position="99"/>
    </location>
</feature>
<comment type="caution">
    <text evidence="2">The sequence shown here is derived from an EMBL/GenBank/DDBJ whole genome shotgun (WGS) entry which is preliminary data.</text>
</comment>
<keyword evidence="3" id="KW-1185">Reference proteome</keyword>
<name>A0ABR9MCB9_9ACTN</name>
<feature type="compositionally biased region" description="Low complexity" evidence="1">
    <location>
        <begin position="260"/>
        <end position="272"/>
    </location>
</feature>
<dbReference type="Proteomes" id="UP000633509">
    <property type="component" value="Unassembled WGS sequence"/>
</dbReference>
<proteinExistence type="predicted"/>
<feature type="compositionally biased region" description="Polar residues" evidence="1">
    <location>
        <begin position="237"/>
        <end position="249"/>
    </location>
</feature>
<gene>
    <name evidence="2" type="ORF">H4W80_008812</name>
</gene>
<organism evidence="2 3">
    <name type="scientific">Nonomuraea angiospora</name>
    <dbReference type="NCBI Taxonomy" id="46172"/>
    <lineage>
        <taxon>Bacteria</taxon>
        <taxon>Bacillati</taxon>
        <taxon>Actinomycetota</taxon>
        <taxon>Actinomycetes</taxon>
        <taxon>Streptosporangiales</taxon>
        <taxon>Streptosporangiaceae</taxon>
        <taxon>Nonomuraea</taxon>
    </lineage>
</organism>